<reference evidence="2" key="1">
    <citation type="journal article" date="2020" name="Nature">
        <title>Giant virus diversity and host interactions through global metagenomics.</title>
        <authorList>
            <person name="Schulz F."/>
            <person name="Roux S."/>
            <person name="Paez-Espino D."/>
            <person name="Jungbluth S."/>
            <person name="Walsh D.A."/>
            <person name="Denef V.J."/>
            <person name="McMahon K.D."/>
            <person name="Konstantinidis K.T."/>
            <person name="Eloe-Fadrosh E.A."/>
            <person name="Kyrpides N.C."/>
            <person name="Woyke T."/>
        </authorList>
    </citation>
    <scope>NUCLEOTIDE SEQUENCE</scope>
    <source>
        <strain evidence="2">GVMAG-M-3300023179-152</strain>
    </source>
</reference>
<evidence type="ECO:0000313" key="2">
    <source>
        <dbReference type="EMBL" id="QHT25433.1"/>
    </source>
</evidence>
<sequence>MSKTYLISSDTLKTFGQGALGAMTFGAYHQYTTNKIMELNNEKQELQQKYFMDKMENQHKTEMNELREKLNKLEKKKGWWN</sequence>
<dbReference type="EMBL" id="MN739767">
    <property type="protein sequence ID" value="QHT25433.1"/>
    <property type="molecule type" value="Genomic_DNA"/>
</dbReference>
<name>A0A6C0EAL6_9ZZZZ</name>
<proteinExistence type="predicted"/>
<accession>A0A6C0EAL6</accession>
<feature type="coiled-coil region" evidence="1">
    <location>
        <begin position="29"/>
        <end position="76"/>
    </location>
</feature>
<protein>
    <submittedName>
        <fullName evidence="2">Uncharacterized protein</fullName>
    </submittedName>
</protein>
<dbReference type="AlphaFoldDB" id="A0A6C0EAL6"/>
<keyword evidence="1" id="KW-0175">Coiled coil</keyword>
<organism evidence="2">
    <name type="scientific">viral metagenome</name>
    <dbReference type="NCBI Taxonomy" id="1070528"/>
    <lineage>
        <taxon>unclassified sequences</taxon>
        <taxon>metagenomes</taxon>
        <taxon>organismal metagenomes</taxon>
    </lineage>
</organism>
<evidence type="ECO:0000256" key="1">
    <source>
        <dbReference type="SAM" id="Coils"/>
    </source>
</evidence>